<evidence type="ECO:0000256" key="2">
    <source>
        <dbReference type="ARBA" id="ARBA00022833"/>
    </source>
</evidence>
<protein>
    <recommendedName>
        <fullName evidence="3">Mannose-6-phosphate isomerase</fullName>
        <ecNumber evidence="3">5.3.1.8</ecNumber>
    </recommendedName>
</protein>
<keyword evidence="9" id="KW-1185">Reference proteome</keyword>
<dbReference type="InterPro" id="IPR014710">
    <property type="entry name" value="RmlC-like_jellyroll"/>
</dbReference>
<dbReference type="PANTHER" id="PTHR42742:SF3">
    <property type="entry name" value="FRUCTOKINASE"/>
    <property type="match status" value="1"/>
</dbReference>
<feature type="binding site" evidence="4">
    <location>
        <position position="96"/>
    </location>
    <ligand>
        <name>Zn(2+)</name>
        <dbReference type="ChEBI" id="CHEBI:29105"/>
    </ligand>
</feature>
<reference evidence="8" key="1">
    <citation type="journal article" date="2014" name="Int. J. Syst. Evol. Microbiol.">
        <title>Complete genome sequence of Corynebacterium casei LMG S-19264T (=DSM 44701T), isolated from a smear-ripened cheese.</title>
        <authorList>
            <consortium name="US DOE Joint Genome Institute (JGI-PGF)"/>
            <person name="Walter F."/>
            <person name="Albersmeier A."/>
            <person name="Kalinowski J."/>
            <person name="Ruckert C."/>
        </authorList>
    </citation>
    <scope>NUCLEOTIDE SEQUENCE</scope>
    <source>
        <strain evidence="8">JCM 14719</strain>
    </source>
</reference>
<gene>
    <name evidence="8" type="ORF">GCM10007043_07050</name>
</gene>
<keyword evidence="2 3" id="KW-0862">Zinc</keyword>
<dbReference type="Gene3D" id="2.60.120.10">
    <property type="entry name" value="Jelly Rolls"/>
    <property type="match status" value="2"/>
</dbReference>
<evidence type="ECO:0000256" key="5">
    <source>
        <dbReference type="PIRSR" id="PIRSR036894-2"/>
    </source>
</evidence>
<dbReference type="Pfam" id="PF21621">
    <property type="entry name" value="MPI_cupin_dom"/>
    <property type="match status" value="1"/>
</dbReference>
<comment type="cofactor">
    <cofactor evidence="4">
        <name>Zn(2+)</name>
        <dbReference type="ChEBI" id="CHEBI:29105"/>
    </cofactor>
    <text evidence="4">Binds 1 zinc ion per subunit.</text>
</comment>
<proteinExistence type="inferred from homology"/>
<evidence type="ECO:0000313" key="8">
    <source>
        <dbReference type="EMBL" id="GGJ95861.1"/>
    </source>
</evidence>
<evidence type="ECO:0000256" key="4">
    <source>
        <dbReference type="PIRSR" id="PIRSR036894-1"/>
    </source>
</evidence>
<dbReference type="Pfam" id="PF20511">
    <property type="entry name" value="PMI_typeI_cat"/>
    <property type="match status" value="1"/>
</dbReference>
<dbReference type="InterPro" id="IPR011051">
    <property type="entry name" value="RmlC_Cupin_sf"/>
</dbReference>
<dbReference type="GO" id="GO:0004476">
    <property type="term" value="F:mannose-6-phosphate isomerase activity"/>
    <property type="evidence" value="ECO:0007669"/>
    <property type="project" value="UniProtKB-UniRule"/>
</dbReference>
<evidence type="ECO:0000256" key="3">
    <source>
        <dbReference type="PIRNR" id="PIRNR036894"/>
    </source>
</evidence>
<name>A0A8J3B9U5_9BACI</name>
<dbReference type="InterPro" id="IPR046457">
    <property type="entry name" value="PMI_typeI_cat"/>
</dbReference>
<dbReference type="GO" id="GO:0005975">
    <property type="term" value="P:carbohydrate metabolic process"/>
    <property type="evidence" value="ECO:0007669"/>
    <property type="project" value="UniProtKB-UniRule"/>
</dbReference>
<dbReference type="PANTHER" id="PTHR42742">
    <property type="entry name" value="TRANSCRIPTIONAL REPRESSOR MPRA"/>
    <property type="match status" value="1"/>
</dbReference>
<dbReference type="EC" id="5.3.1.8" evidence="3"/>
<comment type="caution">
    <text evidence="8">The sequence shown here is derived from an EMBL/GenBank/DDBJ whole genome shotgun (WGS) entry which is preliminary data.</text>
</comment>
<feature type="binding site" evidence="4">
    <location>
        <position position="114"/>
    </location>
    <ligand>
        <name>Zn(2+)</name>
        <dbReference type="ChEBI" id="CHEBI:29105"/>
    </ligand>
</feature>
<sequence length="309" mass="35003">MEPLLLQGVAQTRVWGGAALARYFPWVDLREPVGEVWVLSTREEASTPIRFGQWAGYTLAEVYQRFPHWFGRREQEPFPWLVKWIAAQDVLSVQLHPDDEFAQQVEGVPFGKTECWYVVDAEPGAHIYLGKDVTVDDWEQALQNGTVESLLEKVPVQKGDFIYLPAGTVHALGPGVTVVEVQQNSDITYRLYDWNRVGLDGKPRELHWDKAKSILAKKNEDRPKILRASKADLNFSTSYFCISKLHVESSVEIKIISQVQTLIILHGEGYLQWDGETVCIKTGDSILLPHLIQNIKLEGGLDLLVVKNN</sequence>
<dbReference type="GO" id="GO:0008270">
    <property type="term" value="F:zinc ion binding"/>
    <property type="evidence" value="ECO:0007669"/>
    <property type="project" value="UniProtKB-UniRule"/>
</dbReference>
<accession>A0A8J3B9U5</accession>
<dbReference type="CDD" id="cd07010">
    <property type="entry name" value="cupin_PMI_type_I_N_bac"/>
    <property type="match status" value="1"/>
</dbReference>
<evidence type="ECO:0000259" key="7">
    <source>
        <dbReference type="Pfam" id="PF21621"/>
    </source>
</evidence>
<evidence type="ECO:0000256" key="1">
    <source>
        <dbReference type="ARBA" id="ARBA00022723"/>
    </source>
</evidence>
<organism evidence="8 9">
    <name type="scientific">Calditerricola satsumensis</name>
    <dbReference type="NCBI Taxonomy" id="373054"/>
    <lineage>
        <taxon>Bacteria</taxon>
        <taxon>Bacillati</taxon>
        <taxon>Bacillota</taxon>
        <taxon>Bacilli</taxon>
        <taxon>Bacillales</taxon>
        <taxon>Bacillaceae</taxon>
        <taxon>Calditerricola</taxon>
    </lineage>
</organism>
<comment type="similarity">
    <text evidence="3">Belongs to the mannose-6-phosphate isomerase type 1 family.</text>
</comment>
<dbReference type="InterPro" id="IPR014628">
    <property type="entry name" value="Man6P_isomerase_Firm_short"/>
</dbReference>
<keyword evidence="3 8" id="KW-0413">Isomerase</keyword>
<evidence type="ECO:0000259" key="6">
    <source>
        <dbReference type="Pfam" id="PF20511"/>
    </source>
</evidence>
<feature type="binding site" evidence="4">
    <location>
        <position position="170"/>
    </location>
    <ligand>
        <name>Zn(2+)</name>
        <dbReference type="ChEBI" id="CHEBI:29105"/>
    </ligand>
</feature>
<dbReference type="SUPFAM" id="SSF51182">
    <property type="entry name" value="RmlC-like cupins"/>
    <property type="match status" value="1"/>
</dbReference>
<dbReference type="EMBL" id="BMOF01000009">
    <property type="protein sequence ID" value="GGJ95861.1"/>
    <property type="molecule type" value="Genomic_DNA"/>
</dbReference>
<dbReference type="InterPro" id="IPR049071">
    <property type="entry name" value="MPI_cupin_dom"/>
</dbReference>
<dbReference type="PIRSF" id="PIRSF036894">
    <property type="entry name" value="PMI_Firm_short"/>
    <property type="match status" value="1"/>
</dbReference>
<keyword evidence="1 3" id="KW-0479">Metal-binding</keyword>
<dbReference type="InterPro" id="IPR051804">
    <property type="entry name" value="Carb_Metab_Reg_Kinase/Isom"/>
</dbReference>
<dbReference type="AlphaFoldDB" id="A0A8J3B9U5"/>
<feature type="domain" description="Mannose-6-phosphate isomerase cupin" evidence="7">
    <location>
        <begin position="237"/>
        <end position="307"/>
    </location>
</feature>
<dbReference type="Proteomes" id="UP000637720">
    <property type="component" value="Unassembled WGS sequence"/>
</dbReference>
<evidence type="ECO:0000313" key="9">
    <source>
        <dbReference type="Proteomes" id="UP000637720"/>
    </source>
</evidence>
<reference evidence="8" key="2">
    <citation type="submission" date="2020-09" db="EMBL/GenBank/DDBJ databases">
        <authorList>
            <person name="Sun Q."/>
            <person name="Ohkuma M."/>
        </authorList>
    </citation>
    <scope>NUCLEOTIDE SEQUENCE</scope>
    <source>
        <strain evidence="8">JCM 14719</strain>
    </source>
</reference>
<dbReference type="RefSeq" id="WP_083462775.1">
    <property type="nucleotide sequence ID" value="NZ_BMOF01000009.1"/>
</dbReference>
<feature type="active site" evidence="5">
    <location>
        <position position="190"/>
    </location>
</feature>
<comment type="catalytic activity">
    <reaction evidence="3">
        <text>D-mannose 6-phosphate = D-fructose 6-phosphate</text>
        <dbReference type="Rhea" id="RHEA:12356"/>
        <dbReference type="ChEBI" id="CHEBI:58735"/>
        <dbReference type="ChEBI" id="CHEBI:61527"/>
        <dbReference type="EC" id="5.3.1.8"/>
    </reaction>
</comment>
<feature type="domain" description="Phosphomannose isomerase type I catalytic" evidence="6">
    <location>
        <begin position="6"/>
        <end position="104"/>
    </location>
</feature>